<evidence type="ECO:0000259" key="2">
    <source>
        <dbReference type="Pfam" id="PF02517"/>
    </source>
</evidence>
<dbReference type="AlphaFoldDB" id="A0A1H1PUM2"/>
<reference evidence="3 4" key="1">
    <citation type="submission" date="2016-10" db="EMBL/GenBank/DDBJ databases">
        <authorList>
            <person name="de Groot N.N."/>
        </authorList>
    </citation>
    <scope>NUCLEOTIDE SEQUENCE [LARGE SCALE GENOMIC DNA]</scope>
    <source>
        <strain evidence="3 4">DSM 21800</strain>
    </source>
</reference>
<dbReference type="GO" id="GO:0006508">
    <property type="term" value="P:proteolysis"/>
    <property type="evidence" value="ECO:0007669"/>
    <property type="project" value="UniProtKB-KW"/>
</dbReference>
<dbReference type="STRING" id="630515.SAMN04489812_1030"/>
<keyword evidence="1" id="KW-0472">Membrane</keyword>
<feature type="transmembrane region" description="Helical" evidence="1">
    <location>
        <begin position="151"/>
        <end position="177"/>
    </location>
</feature>
<dbReference type="Pfam" id="PF02517">
    <property type="entry name" value="Rce1-like"/>
    <property type="match status" value="1"/>
</dbReference>
<name>A0A1H1PUM2_9ACTN</name>
<keyword evidence="3" id="KW-0378">Hydrolase</keyword>
<evidence type="ECO:0000313" key="3">
    <source>
        <dbReference type="EMBL" id="SDS14888.1"/>
    </source>
</evidence>
<feature type="transmembrane region" description="Helical" evidence="1">
    <location>
        <begin position="102"/>
        <end position="130"/>
    </location>
</feature>
<accession>A0A1H1PUM2</accession>
<feature type="transmembrane region" description="Helical" evidence="1">
    <location>
        <begin position="283"/>
        <end position="306"/>
    </location>
</feature>
<organism evidence="3 4">
    <name type="scientific">Microlunatus soli</name>
    <dbReference type="NCBI Taxonomy" id="630515"/>
    <lineage>
        <taxon>Bacteria</taxon>
        <taxon>Bacillati</taxon>
        <taxon>Actinomycetota</taxon>
        <taxon>Actinomycetes</taxon>
        <taxon>Propionibacteriales</taxon>
        <taxon>Propionibacteriaceae</taxon>
        <taxon>Microlunatus</taxon>
    </lineage>
</organism>
<keyword evidence="4" id="KW-1185">Reference proteome</keyword>
<dbReference type="OrthoDB" id="3693644at2"/>
<keyword evidence="1" id="KW-0812">Transmembrane</keyword>
<feature type="transmembrane region" description="Helical" evidence="1">
    <location>
        <begin position="226"/>
        <end position="245"/>
    </location>
</feature>
<proteinExistence type="predicted"/>
<feature type="transmembrane region" description="Helical" evidence="1">
    <location>
        <begin position="20"/>
        <end position="44"/>
    </location>
</feature>
<dbReference type="EMBL" id="LT629772">
    <property type="protein sequence ID" value="SDS14888.1"/>
    <property type="molecule type" value="Genomic_DNA"/>
</dbReference>
<dbReference type="RefSeq" id="WP_091520888.1">
    <property type="nucleotide sequence ID" value="NZ_LT629772.1"/>
</dbReference>
<dbReference type="Proteomes" id="UP000199103">
    <property type="component" value="Chromosome I"/>
</dbReference>
<dbReference type="GO" id="GO:0080120">
    <property type="term" value="P:CAAX-box protein maturation"/>
    <property type="evidence" value="ECO:0007669"/>
    <property type="project" value="UniProtKB-ARBA"/>
</dbReference>
<evidence type="ECO:0000313" key="4">
    <source>
        <dbReference type="Proteomes" id="UP000199103"/>
    </source>
</evidence>
<dbReference type="PANTHER" id="PTHR35797:SF1">
    <property type="entry name" value="PROTEASE"/>
    <property type="match status" value="1"/>
</dbReference>
<dbReference type="PANTHER" id="PTHR35797">
    <property type="entry name" value="PROTEASE-RELATED"/>
    <property type="match status" value="1"/>
</dbReference>
<keyword evidence="1" id="KW-1133">Transmembrane helix</keyword>
<protein>
    <submittedName>
        <fullName evidence="3">CAAX protease self-immunity</fullName>
    </submittedName>
</protein>
<sequence length="317" mass="33375">MIADTQSEQDQLAVVPARVPWPAVVGFVVIAAALAWVACLPLWLGPGLTDPVRLQLCAMGMMFTPLLATVAALIIQRRNRHTTGPSIPRYLGIWPLKPARRVIWMIVVAFVGTFLLAVGTLVLAGVVGWADLDLSGAGLDSLRSASPSMGSLSNAALAAISLSAIVPNALFTAIFAFGEEVGWRGWLLTTLRPLGTWPALLITGAIWGLWHAPLILLGYNFARPDLGGLALMVGGCVAIGALFGWTRIRTGSVWPAVAAHGMLNAATPTLIMMTTPPGQAPDGAFVAALGFPGWILIAVIVAVLIITGQFRRQPELG</sequence>
<feature type="transmembrane region" description="Helical" evidence="1">
    <location>
        <begin position="56"/>
        <end position="75"/>
    </location>
</feature>
<dbReference type="GO" id="GO:0004175">
    <property type="term" value="F:endopeptidase activity"/>
    <property type="evidence" value="ECO:0007669"/>
    <property type="project" value="UniProtKB-ARBA"/>
</dbReference>
<feature type="domain" description="CAAX prenyl protease 2/Lysostaphin resistance protein A-like" evidence="2">
    <location>
        <begin position="169"/>
        <end position="265"/>
    </location>
</feature>
<dbReference type="InterPro" id="IPR042150">
    <property type="entry name" value="MmRce1-like"/>
</dbReference>
<gene>
    <name evidence="3" type="ORF">SAMN04489812_1030</name>
</gene>
<evidence type="ECO:0000256" key="1">
    <source>
        <dbReference type="SAM" id="Phobius"/>
    </source>
</evidence>
<dbReference type="InterPro" id="IPR003675">
    <property type="entry name" value="Rce1/LyrA-like_dom"/>
</dbReference>
<keyword evidence="3" id="KW-0645">Protease</keyword>
<feature type="transmembrane region" description="Helical" evidence="1">
    <location>
        <begin position="197"/>
        <end position="219"/>
    </location>
</feature>